<keyword evidence="1" id="KW-0812">Transmembrane</keyword>
<feature type="transmembrane region" description="Helical" evidence="1">
    <location>
        <begin position="7"/>
        <end position="25"/>
    </location>
</feature>
<comment type="caution">
    <text evidence="2">The sequence shown here is derived from an EMBL/GenBank/DDBJ whole genome shotgun (WGS) entry which is preliminary data.</text>
</comment>
<dbReference type="PANTHER" id="PTHR37304:SF1">
    <property type="entry name" value="MEMBRANE PROTEIN"/>
    <property type="match status" value="1"/>
</dbReference>
<dbReference type="PANTHER" id="PTHR37304">
    <property type="entry name" value="MEMBRANE PROTEIN-RELATED"/>
    <property type="match status" value="1"/>
</dbReference>
<evidence type="ECO:0000313" key="2">
    <source>
        <dbReference type="EMBL" id="MDL4842302.1"/>
    </source>
</evidence>
<sequence>MKKLDLVALILLIIGGLNWLLVGLFEWDLVGGLFGGMDSVLAKIVYILVGLAAIYCIRLLPKLSK</sequence>
<proteinExistence type="predicted"/>
<dbReference type="RefSeq" id="WP_285933585.1">
    <property type="nucleotide sequence ID" value="NZ_JASTZU010000058.1"/>
</dbReference>
<organism evidence="2 3">
    <name type="scientific">Aquibacillus rhizosphaerae</name>
    <dbReference type="NCBI Taxonomy" id="3051431"/>
    <lineage>
        <taxon>Bacteria</taxon>
        <taxon>Bacillati</taxon>
        <taxon>Bacillota</taxon>
        <taxon>Bacilli</taxon>
        <taxon>Bacillales</taxon>
        <taxon>Bacillaceae</taxon>
        <taxon>Aquibacillus</taxon>
    </lineage>
</organism>
<protein>
    <submittedName>
        <fullName evidence="2">DUF378 domain-containing protein</fullName>
    </submittedName>
</protein>
<keyword evidence="1" id="KW-1133">Transmembrane helix</keyword>
<gene>
    <name evidence="2" type="ORF">QQS35_17830</name>
</gene>
<reference evidence="2 3" key="1">
    <citation type="submission" date="2023-06" db="EMBL/GenBank/DDBJ databases">
        <title>Aquibacillus rhizosphaerae LR5S19.</title>
        <authorList>
            <person name="Sun J.-Q."/>
        </authorList>
    </citation>
    <scope>NUCLEOTIDE SEQUENCE [LARGE SCALE GENOMIC DNA]</scope>
    <source>
        <strain evidence="2 3">LR5S19</strain>
    </source>
</reference>
<evidence type="ECO:0000256" key="1">
    <source>
        <dbReference type="SAM" id="Phobius"/>
    </source>
</evidence>
<name>A0ABT7LAL0_9BACI</name>
<feature type="transmembrane region" description="Helical" evidence="1">
    <location>
        <begin position="40"/>
        <end position="60"/>
    </location>
</feature>
<evidence type="ECO:0000313" key="3">
    <source>
        <dbReference type="Proteomes" id="UP001235343"/>
    </source>
</evidence>
<dbReference type="InterPro" id="IPR007211">
    <property type="entry name" value="DUF378"/>
</dbReference>
<dbReference type="Proteomes" id="UP001235343">
    <property type="component" value="Unassembled WGS sequence"/>
</dbReference>
<dbReference type="EMBL" id="JASTZU010000058">
    <property type="protein sequence ID" value="MDL4842302.1"/>
    <property type="molecule type" value="Genomic_DNA"/>
</dbReference>
<keyword evidence="3" id="KW-1185">Reference proteome</keyword>
<keyword evidence="1" id="KW-0472">Membrane</keyword>
<dbReference type="Pfam" id="PF04070">
    <property type="entry name" value="DUF378"/>
    <property type="match status" value="1"/>
</dbReference>
<accession>A0ABT7LAL0</accession>